<dbReference type="GO" id="GO:0003677">
    <property type="term" value="F:DNA binding"/>
    <property type="evidence" value="ECO:0007669"/>
    <property type="project" value="UniProtKB-UniRule"/>
</dbReference>
<dbReference type="PANTHER" id="PTHR30591">
    <property type="entry name" value="RECBCD ENZYME SUBUNIT RECC"/>
    <property type="match status" value="1"/>
</dbReference>
<evidence type="ECO:0000256" key="8">
    <source>
        <dbReference type="ARBA" id="ARBA00023125"/>
    </source>
</evidence>
<accession>A0A1I4ALN7</accession>
<feature type="domain" description="RecC C-terminal" evidence="11">
    <location>
        <begin position="788"/>
        <end position="1009"/>
    </location>
</feature>
<dbReference type="SUPFAM" id="SSF52980">
    <property type="entry name" value="Restriction endonuclease-like"/>
    <property type="match status" value="1"/>
</dbReference>
<keyword evidence="7 10" id="KW-0067">ATP-binding</keyword>
<evidence type="ECO:0000256" key="9">
    <source>
        <dbReference type="ARBA" id="ARBA00023204"/>
    </source>
</evidence>
<keyword evidence="5 10" id="KW-0347">Helicase</keyword>
<protein>
    <recommendedName>
        <fullName evidence="10">RecBCD enzyme subunit RecC</fullName>
    </recommendedName>
    <alternativeName>
        <fullName evidence="10">Exonuclease V subunit RecC</fullName>
        <shortName evidence="10">ExoV subunit RecC</shortName>
    </alternativeName>
    <alternativeName>
        <fullName evidence="10">Helicase/nuclease RecBCD subunit RecC</fullName>
    </alternativeName>
</protein>
<evidence type="ECO:0000256" key="10">
    <source>
        <dbReference type="HAMAP-Rule" id="MF_01486"/>
    </source>
</evidence>
<evidence type="ECO:0000256" key="6">
    <source>
        <dbReference type="ARBA" id="ARBA00022839"/>
    </source>
</evidence>
<dbReference type="InterPro" id="IPR013986">
    <property type="entry name" value="DExx_box_DNA_helicase_dom_sf"/>
</dbReference>
<dbReference type="Gene3D" id="3.40.50.300">
    <property type="entry name" value="P-loop containing nucleotide triphosphate hydrolases"/>
    <property type="match status" value="1"/>
</dbReference>
<dbReference type="GO" id="GO:0009338">
    <property type="term" value="C:exodeoxyribonuclease V complex"/>
    <property type="evidence" value="ECO:0007669"/>
    <property type="project" value="InterPro"/>
</dbReference>
<keyword evidence="9 10" id="KW-0234">DNA repair</keyword>
<keyword evidence="8 10" id="KW-0238">DNA-binding</keyword>
<evidence type="ECO:0000256" key="7">
    <source>
        <dbReference type="ARBA" id="ARBA00022840"/>
    </source>
</evidence>
<dbReference type="PIRSF" id="PIRSF000980">
    <property type="entry name" value="RecC"/>
    <property type="match status" value="1"/>
</dbReference>
<dbReference type="GO" id="GO:0000724">
    <property type="term" value="P:double-strand break repair via homologous recombination"/>
    <property type="evidence" value="ECO:0007669"/>
    <property type="project" value="UniProtKB-UniRule"/>
</dbReference>
<comment type="function">
    <text evidence="10">A helicase/nuclease that prepares dsDNA breaks (DSB) for recombinational DNA repair. Binds to DSBs and unwinds DNA via a highly rapid and processive ATP-dependent bidirectional helicase activity. Unwinds dsDNA until it encounters a Chi (crossover hotspot instigator) sequence from the 3' direction. Cuts ssDNA a few nucleotides 3' to the Chi site. The properties and activities of the enzyme are changed at Chi. The Chi-altered holoenzyme produces a long 3'-ssDNA overhang and facilitates RecA-binding to the ssDNA for homologous DNA recombination and repair. Holoenzyme degrades any linearized DNA that is unable to undergo homologous recombination. In the holoenzyme this subunit recognizes the wild-type Chi sequence, and when added to isolated RecB increases its ATP-dependent helicase processivity.</text>
</comment>
<organism evidence="12 13">
    <name type="scientific">Methylophaga sulfidovorans</name>
    <dbReference type="NCBI Taxonomy" id="45496"/>
    <lineage>
        <taxon>Bacteria</taxon>
        <taxon>Pseudomonadati</taxon>
        <taxon>Pseudomonadota</taxon>
        <taxon>Gammaproteobacteria</taxon>
        <taxon>Thiotrichales</taxon>
        <taxon>Piscirickettsiaceae</taxon>
        <taxon>Methylophaga</taxon>
    </lineage>
</organism>
<dbReference type="OrthoDB" id="9762834at2"/>
<keyword evidence="1 10" id="KW-0540">Nuclease</keyword>
<keyword evidence="6 10" id="KW-0269">Exonuclease</keyword>
<dbReference type="InterPro" id="IPR027417">
    <property type="entry name" value="P-loop_NTPase"/>
</dbReference>
<comment type="subunit">
    <text evidence="10">Heterotrimer of RecB, RecC and RecD. All subunits contribute to DNA-binding.</text>
</comment>
<keyword evidence="4 10" id="KW-0378">Hydrolase</keyword>
<dbReference type="GO" id="GO:0003678">
    <property type="term" value="F:DNA helicase activity"/>
    <property type="evidence" value="ECO:0007669"/>
    <property type="project" value="UniProtKB-UniRule"/>
</dbReference>
<evidence type="ECO:0000313" key="13">
    <source>
        <dbReference type="Proteomes" id="UP000198924"/>
    </source>
</evidence>
<dbReference type="EMBL" id="FOSH01000015">
    <property type="protein sequence ID" value="SFK57294.1"/>
    <property type="molecule type" value="Genomic_DNA"/>
</dbReference>
<dbReference type="Gene3D" id="1.10.486.10">
    <property type="entry name" value="PCRA, domain 4"/>
    <property type="match status" value="1"/>
</dbReference>
<dbReference type="InterPro" id="IPR006697">
    <property type="entry name" value="RecC"/>
</dbReference>
<name>A0A1I4ALN7_9GAMM</name>
<dbReference type="InterPro" id="IPR041500">
    <property type="entry name" value="RecC_C"/>
</dbReference>
<reference evidence="13" key="1">
    <citation type="submission" date="2016-10" db="EMBL/GenBank/DDBJ databases">
        <authorList>
            <person name="Varghese N."/>
            <person name="Submissions S."/>
        </authorList>
    </citation>
    <scope>NUCLEOTIDE SEQUENCE [LARGE SCALE GENOMIC DNA]</scope>
    <source>
        <strain evidence="13">DSM 11578</strain>
    </source>
</reference>
<dbReference type="GO" id="GO:0008854">
    <property type="term" value="F:exodeoxyribonuclease V activity"/>
    <property type="evidence" value="ECO:0007669"/>
    <property type="project" value="InterPro"/>
</dbReference>
<evidence type="ECO:0000256" key="3">
    <source>
        <dbReference type="ARBA" id="ARBA00022763"/>
    </source>
</evidence>
<evidence type="ECO:0000256" key="4">
    <source>
        <dbReference type="ARBA" id="ARBA00022801"/>
    </source>
</evidence>
<evidence type="ECO:0000256" key="1">
    <source>
        <dbReference type="ARBA" id="ARBA00022722"/>
    </source>
</evidence>
<proteinExistence type="inferred from homology"/>
<sequence length="1075" mass="123419">MLKIVYSNDSRQLAAWLAEQLQSEPLSPFEQENIIVQSNELARWLSLFIANEQGIAANTEFPFPSAYIWRLFRQIWPDIPLHSPYAKAPISWRLFAMLPELANEPEFEAIAAYLGEQTDELKRFQLAERLADTYDQYLMYRPDWIAEWEQGESANWQGHLWQKITADDAEPMHRARLLNQLNQLLQTATEKPAGLPERLSIFGISSLPPVYLQTFALMAKFVDITLFYLSPSQHYWGDLIDAKQQQRQQLELMLDDPEPELNADVGHPLLASLGKQGQEFFRQCQDLPHEAETCFVEPIPDTMLGMLKSDMFELEVGEQQVASADDNSILIQVCHSPMREMEILQDQLLALFEQHPDLSPTDIVVMTPDIDVYAPWIEAVFGAADPAHAIPFSIADSSGQQESILLNAWFSILALPQSRFDVESVLALLECPAIQQRFQLDENALLWLREWCQQTRIRWGHDAKDKMALDLPANDANTWRAGLDRLLLGYAMPLTEQGEPWRLFDGQLAMDGISGDKARIVASVSQFIATLDNWRQWLAQPRTPQDWQQQLNLCLDSFFDAEHLDDPLAERELISIRTQLDRMIESTELAEFDEPLGIDVILSWQQSHLEPLDNSHRFMGHGVTFCGMVPMRSIPFDVVCLIGMNDDVFPRRQPSLGFDLLAHHHREGDRSRRDDDRYLFLEALLSAQQTLYISYIGASITDNAEIPPSVLISDLLDYLDERFIDEQGQSVINQLVTHHPLQAFSRRYFDQQHKKLFSFNALQCPVSQVITAPQDWFAEPLPEADDSWRDISLIQLNQFFMHPARFLCRERLGVRLELDEDELSSREPFELNGLEAWQLRQWLLENKLSDTPDLNMSELVQATGMLPQGEFGDEWLQQENQKVEAFLDTLTPYLTEQRLPAVPFELDIGKFTLSGQLDKLSASGLLRYRLSRKKGRDLINGWLEHLILNIVKPEGVTLETQLVFEDEEITFTPVLDAQFLLEHYLNLYWQGCQQPLPLFDKTSLAYAKQALSDKPEKAQQAAERSWAPAGEFVMAEQDDAYYQCCFPANPLDERFADIALQVYEPIQQHIQGGQL</sequence>
<dbReference type="Gene3D" id="3.40.50.10930">
    <property type="match status" value="1"/>
</dbReference>
<dbReference type="CDD" id="cd22353">
    <property type="entry name" value="RecC_C-like"/>
    <property type="match status" value="1"/>
</dbReference>
<dbReference type="HAMAP" id="MF_01486">
    <property type="entry name" value="RecC"/>
    <property type="match status" value="1"/>
</dbReference>
<evidence type="ECO:0000259" key="11">
    <source>
        <dbReference type="Pfam" id="PF17946"/>
    </source>
</evidence>
<dbReference type="Pfam" id="PF17946">
    <property type="entry name" value="RecC_C"/>
    <property type="match status" value="1"/>
</dbReference>
<dbReference type="RefSeq" id="WP_091714975.1">
    <property type="nucleotide sequence ID" value="NZ_FOSH01000015.1"/>
</dbReference>
<dbReference type="Proteomes" id="UP000198924">
    <property type="component" value="Unassembled WGS sequence"/>
</dbReference>
<dbReference type="AlphaFoldDB" id="A0A1I4ALN7"/>
<comment type="similarity">
    <text evidence="10">Belongs to the RecC family.</text>
</comment>
<dbReference type="NCBIfam" id="TIGR01450">
    <property type="entry name" value="recC"/>
    <property type="match status" value="1"/>
</dbReference>
<evidence type="ECO:0000313" key="12">
    <source>
        <dbReference type="EMBL" id="SFK57294.1"/>
    </source>
</evidence>
<gene>
    <name evidence="10" type="primary">recC</name>
    <name evidence="12" type="ORF">SAMN04488079_11511</name>
</gene>
<evidence type="ECO:0000256" key="2">
    <source>
        <dbReference type="ARBA" id="ARBA00022741"/>
    </source>
</evidence>
<evidence type="ECO:0000256" key="5">
    <source>
        <dbReference type="ARBA" id="ARBA00022806"/>
    </source>
</evidence>
<dbReference type="GO" id="GO:0005524">
    <property type="term" value="F:ATP binding"/>
    <property type="evidence" value="ECO:0007669"/>
    <property type="project" value="UniProtKB-UniRule"/>
</dbReference>
<dbReference type="STRING" id="45496.SAMN04488079_11511"/>
<dbReference type="Gene3D" id="1.10.10.160">
    <property type="match status" value="1"/>
</dbReference>
<keyword evidence="3 10" id="KW-0227">DNA damage</keyword>
<comment type="miscellaneous">
    <text evidence="10">In the RecBCD complex, RecB has a slow 3'-5' helicase, an exonuclease activity and loads RecA onto ssDNA, RecD has a fast 5'-3' helicase activity, while RecC stimulates the ATPase and processivity of the RecB helicase and contributes to recognition of the Chi site.</text>
</comment>
<dbReference type="Gene3D" id="1.10.10.990">
    <property type="match status" value="1"/>
</dbReference>
<keyword evidence="13" id="KW-1185">Reference proteome</keyword>
<dbReference type="Pfam" id="PF04257">
    <property type="entry name" value="Exonuc_V_gamma"/>
    <property type="match status" value="1"/>
</dbReference>
<dbReference type="SUPFAM" id="SSF52540">
    <property type="entry name" value="P-loop containing nucleoside triphosphate hydrolases"/>
    <property type="match status" value="2"/>
</dbReference>
<dbReference type="PANTHER" id="PTHR30591:SF1">
    <property type="entry name" value="RECBCD ENZYME SUBUNIT RECC"/>
    <property type="match status" value="1"/>
</dbReference>
<keyword evidence="2 10" id="KW-0547">Nucleotide-binding</keyword>
<dbReference type="InterPro" id="IPR011335">
    <property type="entry name" value="Restrct_endonuc-II-like"/>
</dbReference>